<dbReference type="Pfam" id="PF02771">
    <property type="entry name" value="Acyl-CoA_dh_N"/>
    <property type="match status" value="1"/>
</dbReference>
<evidence type="ECO:0000259" key="7">
    <source>
        <dbReference type="Pfam" id="PF12806"/>
    </source>
</evidence>
<dbReference type="GO" id="GO:0050660">
    <property type="term" value="F:flavin adenine dinucleotide binding"/>
    <property type="evidence" value="ECO:0007669"/>
    <property type="project" value="InterPro"/>
</dbReference>
<sequence length="599" mass="66582">MNTYTYSADLEEFRFLLENIVQVNVLCHAPAFQNYSLEGFLETIEEAVSFAKEELSLTNRLGDEIGVLFRDGVVVTPAAFREAWEKIVEQKWVGLTAKQKYQGRQLPESVAVAIREVMAASNGALNNLAQQTNEISNLIETFGNEQQKELYCSKLAQGQWTATLSITEPQVEGELLTIRATAKVKGDYSLISGTKIMVAGGDHDLSENILHLVVAKIKDAVEDEAGFGLFLVPKYRLEAGNLVDNNLSTDNLHSTPGNRALPYCDISYGKEGECQGTLLMELDKTKPESVLFQQGLQQQSAVQSMALAAAAHNTVLQAQSNKVLSLDDAMTRDGVFSMQALVEGLRGLIYSSAFYLDCKQLAEGAQKETFTDLTELQIRILKVYASQKGLQVVREAMQLLGELAYSDEYPVEQYYRELLAGSLFGGTNKSNAQELLTQTLAKDEGRLFQTLLEQFQQQDMTSAKTDSLHDAVGIWRDFLGGAIVLFGELKGEEDAEQSNHAKFLLHADRILNLLGDLLLGFQLIVQALAAEKELKKQEVNFFNLQQDALNNPALRKWYNKILLAEYFAVNILSQQEGQIQIILRNSTLAMDALYEGEQL</sequence>
<protein>
    <recommendedName>
        <fullName evidence="10">Acyl-CoA dehydrogenase</fullName>
    </recommendedName>
</protein>
<evidence type="ECO:0000256" key="1">
    <source>
        <dbReference type="ARBA" id="ARBA00001974"/>
    </source>
</evidence>
<reference evidence="9" key="1">
    <citation type="submission" date="2017-08" db="EMBL/GenBank/DDBJ databases">
        <title>A dynamic microbial community with high functional redundancy inhabits the cold, oxic subseafloor aquifer.</title>
        <authorList>
            <person name="Tully B.J."/>
            <person name="Wheat C.G."/>
            <person name="Glazer B.T."/>
            <person name="Huber J.A."/>
        </authorList>
    </citation>
    <scope>NUCLEOTIDE SEQUENCE [LARGE SCALE GENOMIC DNA]</scope>
</reference>
<evidence type="ECO:0000256" key="4">
    <source>
        <dbReference type="ARBA" id="ARBA00022827"/>
    </source>
</evidence>
<feature type="domain" description="Acyl-CoA dehydrogenase/oxidase C-terminal" evidence="5">
    <location>
        <begin position="303"/>
        <end position="429"/>
    </location>
</feature>
<proteinExistence type="inferred from homology"/>
<dbReference type="AlphaFoldDB" id="A0A2A4T1W8"/>
<dbReference type="InterPro" id="IPR036250">
    <property type="entry name" value="AcylCo_DH-like_C"/>
</dbReference>
<gene>
    <name evidence="8" type="ORF">COB67_08400</name>
</gene>
<dbReference type="Gene3D" id="1.10.540.10">
    <property type="entry name" value="Acyl-CoA dehydrogenase/oxidase, N-terminal domain"/>
    <property type="match status" value="1"/>
</dbReference>
<dbReference type="Gene3D" id="2.40.110.10">
    <property type="entry name" value="Butyryl-CoA Dehydrogenase, subunit A, domain 2"/>
    <property type="match status" value="1"/>
</dbReference>
<evidence type="ECO:0000313" key="9">
    <source>
        <dbReference type="Proteomes" id="UP000218113"/>
    </source>
</evidence>
<feature type="domain" description="Acyl-CoA dehydrogenase/oxidase N-terminal" evidence="6">
    <location>
        <begin position="81"/>
        <end position="159"/>
    </location>
</feature>
<keyword evidence="3" id="KW-0285">Flavoprotein</keyword>
<dbReference type="InterPro" id="IPR052166">
    <property type="entry name" value="Diverse_Acyl-CoA_DH"/>
</dbReference>
<dbReference type="SUPFAM" id="SSF47203">
    <property type="entry name" value="Acyl-CoA dehydrogenase C-terminal domain-like"/>
    <property type="match status" value="1"/>
</dbReference>
<dbReference type="InterPro" id="IPR013786">
    <property type="entry name" value="AcylCoA_DH/ox_N"/>
</dbReference>
<keyword evidence="4" id="KW-0274">FAD</keyword>
<comment type="caution">
    <text evidence="8">The sequence shown here is derived from an EMBL/GenBank/DDBJ whole genome shotgun (WGS) entry which is preliminary data.</text>
</comment>
<dbReference type="Pfam" id="PF00441">
    <property type="entry name" value="Acyl-CoA_dh_1"/>
    <property type="match status" value="1"/>
</dbReference>
<organism evidence="8 9">
    <name type="scientific">SAR324 cluster bacterium</name>
    <dbReference type="NCBI Taxonomy" id="2024889"/>
    <lineage>
        <taxon>Bacteria</taxon>
        <taxon>Deltaproteobacteria</taxon>
        <taxon>SAR324 cluster</taxon>
    </lineage>
</organism>
<dbReference type="EMBL" id="NVSR01000057">
    <property type="protein sequence ID" value="PCI27518.1"/>
    <property type="molecule type" value="Genomic_DNA"/>
</dbReference>
<dbReference type="GO" id="GO:0016627">
    <property type="term" value="F:oxidoreductase activity, acting on the CH-CH group of donors"/>
    <property type="evidence" value="ECO:0007669"/>
    <property type="project" value="InterPro"/>
</dbReference>
<dbReference type="Proteomes" id="UP000218113">
    <property type="component" value="Unassembled WGS sequence"/>
</dbReference>
<evidence type="ECO:0000256" key="3">
    <source>
        <dbReference type="ARBA" id="ARBA00022630"/>
    </source>
</evidence>
<comment type="cofactor">
    <cofactor evidence="1">
        <name>FAD</name>
        <dbReference type="ChEBI" id="CHEBI:57692"/>
    </cofactor>
</comment>
<dbReference type="PANTHER" id="PTHR42803">
    <property type="entry name" value="ACYL-COA DEHYDROGENASE"/>
    <property type="match status" value="1"/>
</dbReference>
<evidence type="ECO:0000259" key="6">
    <source>
        <dbReference type="Pfam" id="PF02771"/>
    </source>
</evidence>
<dbReference type="SUPFAM" id="SSF56645">
    <property type="entry name" value="Acyl-CoA dehydrogenase NM domain-like"/>
    <property type="match status" value="1"/>
</dbReference>
<dbReference type="InterPro" id="IPR009100">
    <property type="entry name" value="AcylCoA_DH/oxidase_NM_dom_sf"/>
</dbReference>
<name>A0A2A4T1W8_9DELT</name>
<evidence type="ECO:0000313" key="8">
    <source>
        <dbReference type="EMBL" id="PCI27518.1"/>
    </source>
</evidence>
<comment type="similarity">
    <text evidence="2">Belongs to the acyl-CoA dehydrogenase family.</text>
</comment>
<dbReference type="InterPro" id="IPR009075">
    <property type="entry name" value="AcylCo_DH/oxidase_C"/>
</dbReference>
<dbReference type="InterPro" id="IPR037069">
    <property type="entry name" value="AcylCoA_DH/ox_N_sf"/>
</dbReference>
<evidence type="ECO:0000256" key="2">
    <source>
        <dbReference type="ARBA" id="ARBA00009347"/>
    </source>
</evidence>
<dbReference type="InterPro" id="IPR025878">
    <property type="entry name" value="Acyl-CoA_dh-like_C_dom"/>
</dbReference>
<dbReference type="PANTHER" id="PTHR42803:SF3">
    <property type="entry name" value="ACYL-COA DEHYDROGENASE-RELATED"/>
    <property type="match status" value="1"/>
</dbReference>
<evidence type="ECO:0008006" key="10">
    <source>
        <dbReference type="Google" id="ProtNLM"/>
    </source>
</evidence>
<feature type="domain" description="Acetyl-CoA dehydrogenase-like C-terminal" evidence="7">
    <location>
        <begin position="495"/>
        <end position="591"/>
    </location>
</feature>
<evidence type="ECO:0000259" key="5">
    <source>
        <dbReference type="Pfam" id="PF00441"/>
    </source>
</evidence>
<accession>A0A2A4T1W8</accession>
<dbReference type="Pfam" id="PF12806">
    <property type="entry name" value="Acyl-CoA_dh_C"/>
    <property type="match status" value="1"/>
</dbReference>
<dbReference type="Gene3D" id="1.20.140.10">
    <property type="entry name" value="Butyryl-CoA Dehydrogenase, subunit A, domain 3"/>
    <property type="match status" value="1"/>
</dbReference>
<dbReference type="InterPro" id="IPR046373">
    <property type="entry name" value="Acyl-CoA_Oxase/DH_mid-dom_sf"/>
</dbReference>